<dbReference type="KEGG" id="rue:DT065_06655"/>
<dbReference type="Pfam" id="PF13343">
    <property type="entry name" value="SBP_bac_6"/>
    <property type="match status" value="1"/>
</dbReference>
<sequence length="354" mass="39291">MKLYRWIPAAFLSVAIVGAGCSQEEEAGSGEEAQVEDGESGELVVYSARNETFVDEYLEKYEEDTGIEVHALHADDTAVNRIQEEANNVQADIFISNDVGAMEHLRLDGLLDGYEADNLESIDEDYRAEDDSWVALSARTRVLMYNEDLVNEENVPDSIEELASPEYADQFAITRGANGSMIGHVSALRQEWGDEQTVEWLRDVSDNAGIITDGHGEIRQAVGTGEVEFGLVNNYYYHQQLQEPENNNVSVVYPDQGEDEMGAVLNAAGVGLVADGPNRENAETFMDWALEEENQQMFSNESLEVPINPDVEAVEDAAAIDEYETHDMPLHELGEVWDDTLEVIEASGMDLEVR</sequence>
<evidence type="ECO:0000256" key="8">
    <source>
        <dbReference type="PIRSR" id="PIRSR002825-1"/>
    </source>
</evidence>
<accession>A0A345BXQ3</accession>
<dbReference type="SUPFAM" id="SSF53850">
    <property type="entry name" value="Periplasmic binding protein-like II"/>
    <property type="match status" value="1"/>
</dbReference>
<keyword evidence="4 8" id="KW-0479">Metal-binding</keyword>
<feature type="binding site" evidence="8">
    <location>
        <position position="235"/>
    </location>
    <ligand>
        <name>Fe cation</name>
        <dbReference type="ChEBI" id="CHEBI:24875"/>
    </ligand>
</feature>
<evidence type="ECO:0000256" key="3">
    <source>
        <dbReference type="ARBA" id="ARBA00022496"/>
    </source>
</evidence>
<protein>
    <submittedName>
        <fullName evidence="9">Extracellular solute-binding protein</fullName>
    </submittedName>
</protein>
<dbReference type="AlphaFoldDB" id="A0A345BXQ3"/>
<keyword evidence="5" id="KW-0732">Signal</keyword>
<dbReference type="RefSeq" id="WP_114371881.1">
    <property type="nucleotide sequence ID" value="NZ_CP031092.1"/>
</dbReference>
<dbReference type="GO" id="GO:0006826">
    <property type="term" value="P:iron ion transport"/>
    <property type="evidence" value="ECO:0007669"/>
    <property type="project" value="UniProtKB-KW"/>
</dbReference>
<dbReference type="PANTHER" id="PTHR30006">
    <property type="entry name" value="THIAMINE-BINDING PERIPLASMIC PROTEIN-RELATED"/>
    <property type="match status" value="1"/>
</dbReference>
<dbReference type="EMBL" id="CP031092">
    <property type="protein sequence ID" value="AXF55734.1"/>
    <property type="molecule type" value="Genomic_DNA"/>
</dbReference>
<keyword evidence="2" id="KW-0813">Transport</keyword>
<name>A0A345BXQ3_9BACI</name>
<comment type="similarity">
    <text evidence="1">Belongs to the bacterial solute-binding protein 1 family.</text>
</comment>
<dbReference type="PIRSF" id="PIRSF002825">
    <property type="entry name" value="CfbpA"/>
    <property type="match status" value="1"/>
</dbReference>
<dbReference type="GO" id="GO:0055085">
    <property type="term" value="P:transmembrane transport"/>
    <property type="evidence" value="ECO:0007669"/>
    <property type="project" value="InterPro"/>
</dbReference>
<feature type="binding site" evidence="8">
    <location>
        <position position="236"/>
    </location>
    <ligand>
        <name>Fe cation</name>
        <dbReference type="ChEBI" id="CHEBI:24875"/>
    </ligand>
</feature>
<gene>
    <name evidence="9" type="ORF">DT065_06655</name>
</gene>
<dbReference type="OrthoDB" id="9769319at2"/>
<dbReference type="PROSITE" id="PS51257">
    <property type="entry name" value="PROKAR_LIPOPROTEIN"/>
    <property type="match status" value="1"/>
</dbReference>
<evidence type="ECO:0000313" key="10">
    <source>
        <dbReference type="Proteomes" id="UP000252100"/>
    </source>
</evidence>
<dbReference type="Proteomes" id="UP000252100">
    <property type="component" value="Chromosome"/>
</dbReference>
<evidence type="ECO:0000256" key="6">
    <source>
        <dbReference type="ARBA" id="ARBA00023004"/>
    </source>
</evidence>
<dbReference type="InterPro" id="IPR006061">
    <property type="entry name" value="SBP_1_CS"/>
</dbReference>
<evidence type="ECO:0000313" key="9">
    <source>
        <dbReference type="EMBL" id="AXF55734.1"/>
    </source>
</evidence>
<dbReference type="GO" id="GO:0046872">
    <property type="term" value="F:metal ion binding"/>
    <property type="evidence" value="ECO:0007669"/>
    <property type="project" value="UniProtKB-KW"/>
</dbReference>
<keyword evidence="7" id="KW-0406">Ion transport</keyword>
<dbReference type="InterPro" id="IPR026045">
    <property type="entry name" value="Ferric-bd"/>
</dbReference>
<evidence type="ECO:0000256" key="4">
    <source>
        <dbReference type="ARBA" id="ARBA00022723"/>
    </source>
</evidence>
<keyword evidence="3" id="KW-0410">Iron transport</keyword>
<evidence type="ECO:0000256" key="2">
    <source>
        <dbReference type="ARBA" id="ARBA00022448"/>
    </source>
</evidence>
<organism evidence="9 10">
    <name type="scientific">Salicibibacter kimchii</name>
    <dbReference type="NCBI Taxonomy" id="2099786"/>
    <lineage>
        <taxon>Bacteria</taxon>
        <taxon>Bacillati</taxon>
        <taxon>Bacillota</taxon>
        <taxon>Bacilli</taxon>
        <taxon>Bacillales</taxon>
        <taxon>Bacillaceae</taxon>
        <taxon>Salicibibacter</taxon>
    </lineage>
</organism>
<dbReference type="PANTHER" id="PTHR30006:SF15">
    <property type="entry name" value="IRON-UTILIZATION PERIPLASMIC PROTEIN"/>
    <property type="match status" value="1"/>
</dbReference>
<keyword evidence="10" id="KW-1185">Reference proteome</keyword>
<reference evidence="9 10" key="1">
    <citation type="journal article" date="2018" name="J. Microbiol.">
        <title>Salicibibacter kimchii gen. nov., sp. nov., a moderately halophilic and alkalitolerant bacterium in the family Bacillaceae, isolated from kimchi.</title>
        <authorList>
            <person name="Jang J.Y."/>
            <person name="Oh Y.J."/>
            <person name="Lim S.K."/>
            <person name="Park H.K."/>
            <person name="Lee C."/>
            <person name="Kim J.Y."/>
            <person name="Lee M.A."/>
            <person name="Choi H.J."/>
        </authorList>
    </citation>
    <scope>NUCLEOTIDE SEQUENCE [LARGE SCALE GENOMIC DNA]</scope>
    <source>
        <strain evidence="9 10">NKC1-1</strain>
    </source>
</reference>
<dbReference type="Gene3D" id="3.40.190.10">
    <property type="entry name" value="Periplasmic binding protein-like II"/>
    <property type="match status" value="2"/>
</dbReference>
<evidence type="ECO:0000256" key="1">
    <source>
        <dbReference type="ARBA" id="ARBA00008520"/>
    </source>
</evidence>
<dbReference type="PROSITE" id="PS01037">
    <property type="entry name" value="SBP_BACTERIAL_1"/>
    <property type="match status" value="1"/>
</dbReference>
<evidence type="ECO:0000256" key="7">
    <source>
        <dbReference type="ARBA" id="ARBA00023065"/>
    </source>
</evidence>
<keyword evidence="6 8" id="KW-0408">Iron</keyword>
<proteinExistence type="inferred from homology"/>
<evidence type="ECO:0000256" key="5">
    <source>
        <dbReference type="ARBA" id="ARBA00022729"/>
    </source>
</evidence>
<dbReference type="GO" id="GO:0030288">
    <property type="term" value="C:outer membrane-bounded periplasmic space"/>
    <property type="evidence" value="ECO:0007669"/>
    <property type="project" value="TreeGrafter"/>
</dbReference>